<comment type="similarity">
    <text evidence="2">Belongs to the ATPase alpha/beta chains family.</text>
</comment>
<evidence type="ECO:0000256" key="8">
    <source>
        <dbReference type="ARBA" id="ARBA00023065"/>
    </source>
</evidence>
<keyword evidence="4" id="KW-0813">Transport</keyword>
<keyword evidence="10" id="KW-0139">CF(1)</keyword>
<dbReference type="GO" id="GO:0005524">
    <property type="term" value="F:ATP binding"/>
    <property type="evidence" value="ECO:0007669"/>
    <property type="project" value="UniProtKB-KW"/>
</dbReference>
<sequence>MIESGKNHHHQKRIIYVPAGDLTAPLPATTFANLDATTVLSHAVAELGIYPTVDPLDSTSHIIDPHIVGCEHYDVARGVQKILQDYRSLEDIIAIRGMDELSEEDKLTVSCARKIQHFLSQPFQVAEVFTDHMGKVAPLKETTKGFQQILADEYDHLPEEAFYMVGPTEEAVAKADKLAEEQP</sequence>
<dbReference type="GO" id="GO:0042776">
    <property type="term" value="P:proton motive force-driven mitochondrial ATP synthesis"/>
    <property type="evidence" value="ECO:0007669"/>
    <property type="project" value="TreeGrafter"/>
</dbReference>
<dbReference type="Pfam" id="PF22919">
    <property type="entry name" value="ATP-synt_VA_C"/>
    <property type="match status" value="1"/>
</dbReference>
<keyword evidence="5" id="KW-0547">Nucleotide-binding</keyword>
<evidence type="ECO:0000256" key="7">
    <source>
        <dbReference type="ARBA" id="ARBA00022967"/>
    </source>
</evidence>
<dbReference type="CDD" id="cd18110">
    <property type="entry name" value="ATP-synt_F1_beta_C"/>
    <property type="match status" value="1"/>
</dbReference>
<dbReference type="GO" id="GO:0045259">
    <property type="term" value="C:proton-transporting ATP synthase complex"/>
    <property type="evidence" value="ECO:0007669"/>
    <property type="project" value="UniProtKB-KW"/>
</dbReference>
<dbReference type="Gene3D" id="1.10.1140.10">
    <property type="entry name" value="Bovine Mitochondrial F1-atpase, Atp Synthase Beta Chain, Chain D, domain 3"/>
    <property type="match status" value="1"/>
</dbReference>
<dbReference type="FunFam" id="1.10.1140.10:FF:000001">
    <property type="entry name" value="ATP synthase subunit beta"/>
    <property type="match status" value="1"/>
</dbReference>
<dbReference type="Ensembl" id="ENSCWAT00000031038.1">
    <property type="protein sequence ID" value="ENSCWAP00000028636.1"/>
    <property type="gene ID" value="ENSCWAG00000021535.1"/>
</dbReference>
<comment type="subcellular location">
    <subcellularLocation>
        <location evidence="1">Membrane</location>
    </subcellularLocation>
</comment>
<feature type="domain" description="ATP synthase A/B type C-terminal" evidence="13">
    <location>
        <begin position="65"/>
        <end position="148"/>
    </location>
</feature>
<evidence type="ECO:0000256" key="9">
    <source>
        <dbReference type="ARBA" id="ARBA00023136"/>
    </source>
</evidence>
<keyword evidence="15" id="KW-1185">Reference proteome</keyword>
<evidence type="ECO:0000256" key="11">
    <source>
        <dbReference type="ARBA" id="ARBA00023310"/>
    </source>
</evidence>
<keyword evidence="6" id="KW-0067">ATP-binding</keyword>
<dbReference type="Pfam" id="PF00006">
    <property type="entry name" value="ATP-synt_ab"/>
    <property type="match status" value="1"/>
</dbReference>
<dbReference type="InterPro" id="IPR027417">
    <property type="entry name" value="P-loop_NTPase"/>
</dbReference>
<dbReference type="InterPro" id="IPR050053">
    <property type="entry name" value="ATPase_alpha/beta_chains"/>
</dbReference>
<evidence type="ECO:0000313" key="15">
    <source>
        <dbReference type="Proteomes" id="UP000694540"/>
    </source>
</evidence>
<evidence type="ECO:0000256" key="1">
    <source>
        <dbReference type="ARBA" id="ARBA00004370"/>
    </source>
</evidence>
<dbReference type="GeneTree" id="ENSGT00550000074800"/>
<evidence type="ECO:0000259" key="12">
    <source>
        <dbReference type="Pfam" id="PF00006"/>
    </source>
</evidence>
<evidence type="ECO:0000256" key="10">
    <source>
        <dbReference type="ARBA" id="ARBA00023196"/>
    </source>
</evidence>
<name>A0A8C3YUB6_9CETA</name>
<evidence type="ECO:0000256" key="5">
    <source>
        <dbReference type="ARBA" id="ARBA00022741"/>
    </source>
</evidence>
<dbReference type="AlphaFoldDB" id="A0A8C3YUB6"/>
<dbReference type="GO" id="GO:0046933">
    <property type="term" value="F:proton-transporting ATP synthase activity, rotational mechanism"/>
    <property type="evidence" value="ECO:0007669"/>
    <property type="project" value="TreeGrafter"/>
</dbReference>
<keyword evidence="9" id="KW-0472">Membrane</keyword>
<keyword evidence="7" id="KW-1278">Translocase</keyword>
<proteinExistence type="inferred from homology"/>
<reference evidence="14" key="1">
    <citation type="submission" date="2025-08" db="UniProtKB">
        <authorList>
            <consortium name="Ensembl"/>
        </authorList>
    </citation>
    <scope>IDENTIFICATION</scope>
</reference>
<dbReference type="Proteomes" id="UP000694540">
    <property type="component" value="Unplaced"/>
</dbReference>
<evidence type="ECO:0000256" key="4">
    <source>
        <dbReference type="ARBA" id="ARBA00022448"/>
    </source>
</evidence>
<evidence type="ECO:0000256" key="3">
    <source>
        <dbReference type="ARBA" id="ARBA00012473"/>
    </source>
</evidence>
<keyword evidence="11" id="KW-0066">ATP synthesis</keyword>
<dbReference type="SUPFAM" id="SSF52540">
    <property type="entry name" value="P-loop containing nucleoside triphosphate hydrolases"/>
    <property type="match status" value="1"/>
</dbReference>
<organism evidence="14 15">
    <name type="scientific">Catagonus wagneri</name>
    <name type="common">Chacoan peccary</name>
    <dbReference type="NCBI Taxonomy" id="51154"/>
    <lineage>
        <taxon>Eukaryota</taxon>
        <taxon>Metazoa</taxon>
        <taxon>Chordata</taxon>
        <taxon>Craniata</taxon>
        <taxon>Vertebrata</taxon>
        <taxon>Euteleostomi</taxon>
        <taxon>Mammalia</taxon>
        <taxon>Eutheria</taxon>
        <taxon>Laurasiatheria</taxon>
        <taxon>Artiodactyla</taxon>
        <taxon>Suina</taxon>
        <taxon>Tayassuidae</taxon>
        <taxon>Catagonus</taxon>
    </lineage>
</organism>
<dbReference type="SUPFAM" id="SSF47917">
    <property type="entry name" value="C-terminal domain of alpha and beta subunits of F1 ATP synthase"/>
    <property type="match status" value="1"/>
</dbReference>
<dbReference type="InterPro" id="IPR055190">
    <property type="entry name" value="ATP-synt_VA_C"/>
</dbReference>
<dbReference type="InterPro" id="IPR000194">
    <property type="entry name" value="ATPase_F1/V1/A1_a/bsu_nucl-bd"/>
</dbReference>
<evidence type="ECO:0000256" key="6">
    <source>
        <dbReference type="ARBA" id="ARBA00022840"/>
    </source>
</evidence>
<evidence type="ECO:0000256" key="2">
    <source>
        <dbReference type="ARBA" id="ARBA00008936"/>
    </source>
</evidence>
<protein>
    <recommendedName>
        <fullName evidence="3">H(+)-transporting two-sector ATPase</fullName>
        <ecNumber evidence="3">7.1.2.2</ecNumber>
    </recommendedName>
</protein>
<feature type="domain" description="ATPase F1/V1/A1 complex alpha/beta subunit nucleotide-binding" evidence="12">
    <location>
        <begin position="14"/>
        <end position="60"/>
    </location>
</feature>
<dbReference type="InterPro" id="IPR024034">
    <property type="entry name" value="ATPase_F1/V1_b/a_C"/>
</dbReference>
<dbReference type="EC" id="7.1.2.2" evidence="3"/>
<keyword evidence="8" id="KW-0406">Ion transport</keyword>
<dbReference type="PANTHER" id="PTHR15184:SF71">
    <property type="entry name" value="ATP SYNTHASE SUBUNIT BETA, MITOCHONDRIAL"/>
    <property type="match status" value="1"/>
</dbReference>
<dbReference type="PANTHER" id="PTHR15184">
    <property type="entry name" value="ATP SYNTHASE"/>
    <property type="match status" value="1"/>
</dbReference>
<reference evidence="14" key="2">
    <citation type="submission" date="2025-09" db="UniProtKB">
        <authorList>
            <consortium name="Ensembl"/>
        </authorList>
    </citation>
    <scope>IDENTIFICATION</scope>
</reference>
<dbReference type="Gene3D" id="3.40.50.300">
    <property type="entry name" value="P-loop containing nucleotide triphosphate hydrolases"/>
    <property type="match status" value="1"/>
</dbReference>
<accession>A0A8C3YUB6</accession>
<dbReference type="GO" id="GO:0005739">
    <property type="term" value="C:mitochondrion"/>
    <property type="evidence" value="ECO:0007669"/>
    <property type="project" value="GOC"/>
</dbReference>
<evidence type="ECO:0000259" key="13">
    <source>
        <dbReference type="Pfam" id="PF22919"/>
    </source>
</evidence>
<evidence type="ECO:0000313" key="14">
    <source>
        <dbReference type="Ensembl" id="ENSCWAP00000028636.1"/>
    </source>
</evidence>